<name>K2AF13_9BACT</name>
<evidence type="ECO:0000313" key="1">
    <source>
        <dbReference type="EMBL" id="EKD66595.1"/>
    </source>
</evidence>
<organism evidence="1">
    <name type="scientific">uncultured bacterium</name>
    <name type="common">gcode 4</name>
    <dbReference type="NCBI Taxonomy" id="1234023"/>
    <lineage>
        <taxon>Bacteria</taxon>
        <taxon>environmental samples</taxon>
    </lineage>
</organism>
<evidence type="ECO:0008006" key="2">
    <source>
        <dbReference type="Google" id="ProtNLM"/>
    </source>
</evidence>
<sequence length="173" mass="20659">MKIKFNPETVTLILEIDNKAIDLNIKRIEAEKLDLLEKKEFHFTIIGSKTGEEILKSLENLSKIKRNEILDKIRKTSELINWIVNPENNFYYLENSYNNPNTIFEKRKSIIQVVTIDKINEFYEKLNSLLKKQFEVPFPHITLFTNSTREETKLRWIGIYSKRHFEELNPKDI</sequence>
<reference evidence="1" key="1">
    <citation type="journal article" date="2012" name="Science">
        <title>Fermentation, hydrogen, and sulfur metabolism in multiple uncultivated bacterial phyla.</title>
        <authorList>
            <person name="Wrighton K.C."/>
            <person name="Thomas B.C."/>
            <person name="Sharon I."/>
            <person name="Miller C.S."/>
            <person name="Castelle C.J."/>
            <person name="VerBerkmoes N.C."/>
            <person name="Wilkins M.J."/>
            <person name="Hettich R.L."/>
            <person name="Lipton M.S."/>
            <person name="Williams K.H."/>
            <person name="Long P.E."/>
            <person name="Banfield J.F."/>
        </authorList>
    </citation>
    <scope>NUCLEOTIDE SEQUENCE [LARGE SCALE GENOMIC DNA]</scope>
</reference>
<comment type="caution">
    <text evidence="1">The sequence shown here is derived from an EMBL/GenBank/DDBJ whole genome shotgun (WGS) entry which is preliminary data.</text>
</comment>
<accession>K2AF13</accession>
<dbReference type="EMBL" id="AMFJ01021615">
    <property type="protein sequence ID" value="EKD66595.1"/>
    <property type="molecule type" value="Genomic_DNA"/>
</dbReference>
<proteinExistence type="predicted"/>
<gene>
    <name evidence="1" type="ORF">ACD_49C00029G0023</name>
</gene>
<protein>
    <recommendedName>
        <fullName evidence="2">2'-5' RNA ligase family protein</fullName>
    </recommendedName>
</protein>
<dbReference type="AlphaFoldDB" id="K2AF13"/>